<dbReference type="RefSeq" id="WP_167221275.1">
    <property type="nucleotide sequence ID" value="NZ_JAAQPH010000002.1"/>
</dbReference>
<reference evidence="1" key="1">
    <citation type="submission" date="2020-03" db="EMBL/GenBank/DDBJ databases">
        <title>Genome of Pelagibius litoralis DSM 21314T.</title>
        <authorList>
            <person name="Wang G."/>
        </authorList>
    </citation>
    <scope>NUCLEOTIDE SEQUENCE</scope>
    <source>
        <strain evidence="1">DSM 21314</strain>
    </source>
</reference>
<evidence type="ECO:0000313" key="2">
    <source>
        <dbReference type="Proteomes" id="UP000761264"/>
    </source>
</evidence>
<dbReference type="AlphaFoldDB" id="A0A967EUV0"/>
<organism evidence="1 2">
    <name type="scientific">Pelagibius litoralis</name>
    <dbReference type="NCBI Taxonomy" id="374515"/>
    <lineage>
        <taxon>Bacteria</taxon>
        <taxon>Pseudomonadati</taxon>
        <taxon>Pseudomonadota</taxon>
        <taxon>Alphaproteobacteria</taxon>
        <taxon>Rhodospirillales</taxon>
        <taxon>Rhodovibrionaceae</taxon>
        <taxon>Pelagibius</taxon>
    </lineage>
</organism>
<dbReference type="Proteomes" id="UP000761264">
    <property type="component" value="Unassembled WGS sequence"/>
</dbReference>
<keyword evidence="2" id="KW-1185">Reference proteome</keyword>
<name>A0A967EUV0_9PROT</name>
<evidence type="ECO:0000313" key="1">
    <source>
        <dbReference type="EMBL" id="NIA67577.1"/>
    </source>
</evidence>
<dbReference type="EMBL" id="JAAQPH010000002">
    <property type="protein sequence ID" value="NIA67577.1"/>
    <property type="molecule type" value="Genomic_DNA"/>
</dbReference>
<gene>
    <name evidence="1" type="ORF">HBA54_03140</name>
</gene>
<comment type="caution">
    <text evidence="1">The sequence shown here is derived from an EMBL/GenBank/DDBJ whole genome shotgun (WGS) entry which is preliminary data.</text>
</comment>
<accession>A0A967EUV0</accession>
<sequence>MTDIPILSTLPSVTITATANQTNFGYPFVVLSSDQLKVSRLPAGQASAVDLVETTDYTVTGVGNENGGSIDLTPGSFPTGATEGDRLTLFRQIPIERLTDFRFRGRFDARVANKEFDTIYLVAQELSRDLGRTIGLQPADALDSINLPLDTERAGRFLAFDAGGLAIAAAGTSADLTPVSAFINDELFDDVDAATARATLGALAVLSGMTANRLLRVNPSDTSQPQQVPGIIIEDDANDADIGIASGHGNKVEEVAATTYTIIGADAGKTKVFTAATAVTITLPENATEDIARGFGCLCVQAGAGDLTFQAQGAETILSLDSSLTSLGQGAAIGVQRVEIASGPEWLATGGLL</sequence>
<proteinExistence type="predicted"/>
<protein>
    <submittedName>
        <fullName evidence="1">Uncharacterized protein</fullName>
    </submittedName>
</protein>